<comment type="caution">
    <text evidence="2">The sequence shown here is derived from an EMBL/GenBank/DDBJ whole genome shotgun (WGS) entry which is preliminary data.</text>
</comment>
<evidence type="ECO:0000313" key="3">
    <source>
        <dbReference type="Proteomes" id="UP000265520"/>
    </source>
</evidence>
<keyword evidence="3" id="KW-1185">Reference proteome</keyword>
<evidence type="ECO:0000256" key="1">
    <source>
        <dbReference type="SAM" id="MobiDB-lite"/>
    </source>
</evidence>
<proteinExistence type="predicted"/>
<organism evidence="2 3">
    <name type="scientific">Trifolium medium</name>
    <dbReference type="NCBI Taxonomy" id="97028"/>
    <lineage>
        <taxon>Eukaryota</taxon>
        <taxon>Viridiplantae</taxon>
        <taxon>Streptophyta</taxon>
        <taxon>Embryophyta</taxon>
        <taxon>Tracheophyta</taxon>
        <taxon>Spermatophyta</taxon>
        <taxon>Magnoliopsida</taxon>
        <taxon>eudicotyledons</taxon>
        <taxon>Gunneridae</taxon>
        <taxon>Pentapetalae</taxon>
        <taxon>rosids</taxon>
        <taxon>fabids</taxon>
        <taxon>Fabales</taxon>
        <taxon>Fabaceae</taxon>
        <taxon>Papilionoideae</taxon>
        <taxon>50 kb inversion clade</taxon>
        <taxon>NPAAA clade</taxon>
        <taxon>Hologalegina</taxon>
        <taxon>IRL clade</taxon>
        <taxon>Trifolieae</taxon>
        <taxon>Trifolium</taxon>
    </lineage>
</organism>
<reference evidence="2 3" key="1">
    <citation type="journal article" date="2018" name="Front. Plant Sci.">
        <title>Red Clover (Trifolium pratense) and Zigzag Clover (T. medium) - A Picture of Genomic Similarities and Differences.</title>
        <authorList>
            <person name="Dluhosova J."/>
            <person name="Istvanek J."/>
            <person name="Nedelnik J."/>
            <person name="Repkova J."/>
        </authorList>
    </citation>
    <scope>NUCLEOTIDE SEQUENCE [LARGE SCALE GENOMIC DNA]</scope>
    <source>
        <strain evidence="3">cv. 10/8</strain>
        <tissue evidence="2">Leaf</tissue>
    </source>
</reference>
<feature type="non-terminal residue" evidence="2">
    <location>
        <position position="42"/>
    </location>
</feature>
<dbReference type="Proteomes" id="UP000265520">
    <property type="component" value="Unassembled WGS sequence"/>
</dbReference>
<dbReference type="EMBL" id="LXQA010162220">
    <property type="protein sequence ID" value="MCI27907.1"/>
    <property type="molecule type" value="Genomic_DNA"/>
</dbReference>
<evidence type="ECO:0000313" key="2">
    <source>
        <dbReference type="EMBL" id="MCI27907.1"/>
    </source>
</evidence>
<accession>A0A392QV63</accession>
<name>A0A392QV63_9FABA</name>
<feature type="compositionally biased region" description="Basic and acidic residues" evidence="1">
    <location>
        <begin position="20"/>
        <end position="42"/>
    </location>
</feature>
<feature type="region of interest" description="Disordered" evidence="1">
    <location>
        <begin position="1"/>
        <end position="42"/>
    </location>
</feature>
<protein>
    <submittedName>
        <fullName evidence="2">Uncharacterized protein</fullName>
    </submittedName>
</protein>
<sequence length="42" mass="4873">MWPKAPVGCEELLPPVYKTGPDRPRKLRIRGVDEDGARKRKR</sequence>
<dbReference type="AlphaFoldDB" id="A0A392QV63"/>